<proteinExistence type="predicted"/>
<sequence length="133" mass="14365">MSLNGNWKKTSTEGEVEFGKAIGWGGASEEEWKAQCAVAVEVSYKVEGDNIESTRTYGGAKSITNKGVFNVESDYNFLGHDMKVKITGKDGDVVLESVSGWATVTVKVDGDKMVENVKHNESGATLVNTWARA</sequence>
<evidence type="ECO:0000313" key="1">
    <source>
        <dbReference type="EMBL" id="CAG5083592.1"/>
    </source>
</evidence>
<keyword evidence="2" id="KW-1185">Reference proteome</keyword>
<organism evidence="1 2">
    <name type="scientific">Oikopleura dioica</name>
    <name type="common">Tunicate</name>
    <dbReference type="NCBI Taxonomy" id="34765"/>
    <lineage>
        <taxon>Eukaryota</taxon>
        <taxon>Metazoa</taxon>
        <taxon>Chordata</taxon>
        <taxon>Tunicata</taxon>
        <taxon>Appendicularia</taxon>
        <taxon>Copelata</taxon>
        <taxon>Oikopleuridae</taxon>
        <taxon>Oikopleura</taxon>
    </lineage>
</organism>
<accession>A0ABN7RTZ9</accession>
<dbReference type="InterPro" id="IPR012674">
    <property type="entry name" value="Calycin"/>
</dbReference>
<evidence type="ECO:0000313" key="2">
    <source>
        <dbReference type="Proteomes" id="UP001158576"/>
    </source>
</evidence>
<protein>
    <submittedName>
        <fullName evidence="1">Oidioi.mRNA.OKI2018_I69.PAR.g10415.t1.cds</fullName>
    </submittedName>
</protein>
<dbReference type="Proteomes" id="UP001158576">
    <property type="component" value="Chromosome PAR"/>
</dbReference>
<dbReference type="Gene3D" id="2.40.128.20">
    <property type="match status" value="1"/>
</dbReference>
<dbReference type="EMBL" id="OU015568">
    <property type="protein sequence ID" value="CAG5083592.1"/>
    <property type="molecule type" value="Genomic_DNA"/>
</dbReference>
<dbReference type="SUPFAM" id="SSF50814">
    <property type="entry name" value="Lipocalins"/>
    <property type="match status" value="1"/>
</dbReference>
<gene>
    <name evidence="1" type="ORF">OKIOD_LOCUS1973</name>
</gene>
<reference evidence="1 2" key="1">
    <citation type="submission" date="2021-04" db="EMBL/GenBank/DDBJ databases">
        <authorList>
            <person name="Bliznina A."/>
        </authorList>
    </citation>
    <scope>NUCLEOTIDE SEQUENCE [LARGE SCALE GENOMIC DNA]</scope>
</reference>
<name>A0ABN7RTZ9_OIKDI</name>